<dbReference type="EMBL" id="BGPR01000895">
    <property type="protein sequence ID" value="GBM39408.1"/>
    <property type="molecule type" value="Genomic_DNA"/>
</dbReference>
<evidence type="ECO:0000256" key="2">
    <source>
        <dbReference type="SAM" id="Coils"/>
    </source>
</evidence>
<comment type="caution">
    <text evidence="4">The sequence shown here is derived from an EMBL/GenBank/DDBJ whole genome shotgun (WGS) entry which is preliminary data.</text>
</comment>
<dbReference type="GO" id="GO:0008270">
    <property type="term" value="F:zinc ion binding"/>
    <property type="evidence" value="ECO:0007669"/>
    <property type="project" value="UniProtKB-KW"/>
</dbReference>
<feature type="coiled-coil region" evidence="2">
    <location>
        <begin position="41"/>
        <end position="68"/>
    </location>
</feature>
<proteinExistence type="predicted"/>
<evidence type="ECO:0000313" key="4">
    <source>
        <dbReference type="EMBL" id="GBM39408.1"/>
    </source>
</evidence>
<reference evidence="4 5" key="1">
    <citation type="journal article" date="2019" name="Sci. Rep.">
        <title>Orb-weaving spider Araneus ventricosus genome elucidates the spidroin gene catalogue.</title>
        <authorList>
            <person name="Kono N."/>
            <person name="Nakamura H."/>
            <person name="Ohtoshi R."/>
            <person name="Moran D.A.P."/>
            <person name="Shinohara A."/>
            <person name="Yoshida Y."/>
            <person name="Fujiwara M."/>
            <person name="Mori M."/>
            <person name="Tomita M."/>
            <person name="Arakawa K."/>
        </authorList>
    </citation>
    <scope>NUCLEOTIDE SEQUENCE [LARGE SCALE GENOMIC DNA]</scope>
</reference>
<organism evidence="4 5">
    <name type="scientific">Araneus ventricosus</name>
    <name type="common">Orbweaver spider</name>
    <name type="synonym">Epeira ventricosa</name>
    <dbReference type="NCBI Taxonomy" id="182803"/>
    <lineage>
        <taxon>Eukaryota</taxon>
        <taxon>Metazoa</taxon>
        <taxon>Ecdysozoa</taxon>
        <taxon>Arthropoda</taxon>
        <taxon>Chelicerata</taxon>
        <taxon>Arachnida</taxon>
        <taxon>Araneae</taxon>
        <taxon>Araneomorphae</taxon>
        <taxon>Entelegynae</taxon>
        <taxon>Araneoidea</taxon>
        <taxon>Araneidae</taxon>
        <taxon>Araneus</taxon>
    </lineage>
</organism>
<dbReference type="GO" id="GO:0003676">
    <property type="term" value="F:nucleic acid binding"/>
    <property type="evidence" value="ECO:0007669"/>
    <property type="project" value="InterPro"/>
</dbReference>
<evidence type="ECO:0000256" key="1">
    <source>
        <dbReference type="PROSITE-ProRule" id="PRU00047"/>
    </source>
</evidence>
<dbReference type="PROSITE" id="PS50158">
    <property type="entry name" value="ZF_CCHC"/>
    <property type="match status" value="1"/>
</dbReference>
<dbReference type="OrthoDB" id="6505565at2759"/>
<accession>A0A4Y2FFJ4</accession>
<dbReference type="AlphaFoldDB" id="A0A4Y2FFJ4"/>
<evidence type="ECO:0000259" key="3">
    <source>
        <dbReference type="PROSITE" id="PS50158"/>
    </source>
</evidence>
<dbReference type="Proteomes" id="UP000499080">
    <property type="component" value="Unassembled WGS sequence"/>
</dbReference>
<gene>
    <name evidence="4" type="ORF">AVEN_97025_1</name>
</gene>
<keyword evidence="1" id="KW-0863">Zinc-finger</keyword>
<sequence>MASDVKKKISIADLLTKYREDTIKLGSKIVDLKSTIAESDITTLNSKVEDFEKQIAFTEGKLAEADKVNAIISEVRKENVKLFNKIEEISKVSAPSFADIVQRERSTSRTRIIDPLKTCALVIRPKEADTDNDIDKLIAQFSKLDTINKNFGYNKPKKRKPQFIIFGINEDVTKEQLTEGLKIKNDLLKDDDSSNPMFTVNFSINTKYGANWIISVEPSIYAAIKKGRGLFFEWGFYRLDDFHSVRYCSKCGRLGHSKAKCEETPRCFKCGVNHAPDNCNKAECINCKAHNSRTGKLEKIDHLSKDRKCPLYIEAINKVIINTDYGLS</sequence>
<feature type="domain" description="CCHC-type" evidence="3">
    <location>
        <begin position="248"/>
        <end position="263"/>
    </location>
</feature>
<keyword evidence="1" id="KW-0862">Zinc</keyword>
<name>A0A4Y2FFJ4_ARAVE</name>
<dbReference type="InterPro" id="IPR001878">
    <property type="entry name" value="Znf_CCHC"/>
</dbReference>
<keyword evidence="1" id="KW-0479">Metal-binding</keyword>
<evidence type="ECO:0000313" key="5">
    <source>
        <dbReference type="Proteomes" id="UP000499080"/>
    </source>
</evidence>
<keyword evidence="5" id="KW-1185">Reference proteome</keyword>
<keyword evidence="2" id="KW-0175">Coiled coil</keyword>
<protein>
    <recommendedName>
        <fullName evidence="3">CCHC-type domain-containing protein</fullName>
    </recommendedName>
</protein>